<proteinExistence type="inferred from homology"/>
<dbReference type="Proteomes" id="UP000235598">
    <property type="component" value="Unassembled WGS sequence"/>
</dbReference>
<evidence type="ECO:0000313" key="10">
    <source>
        <dbReference type="Proteomes" id="UP000235598"/>
    </source>
</evidence>
<dbReference type="Gene3D" id="3.20.20.70">
    <property type="entry name" value="Aldolase class I"/>
    <property type="match status" value="1"/>
</dbReference>
<dbReference type="PROSITE" id="PS00557">
    <property type="entry name" value="FMN_HYDROXY_ACID_DH_1"/>
    <property type="match status" value="1"/>
</dbReference>
<dbReference type="PIRSF" id="PIRSF000138">
    <property type="entry name" value="Al-hdrx_acd_dh"/>
    <property type="match status" value="1"/>
</dbReference>
<dbReference type="CDD" id="cd02809">
    <property type="entry name" value="alpha_hydroxyacid_oxid_FMN"/>
    <property type="match status" value="1"/>
</dbReference>
<gene>
    <name evidence="9" type="ORF">CJ199_07530</name>
</gene>
<feature type="binding site" evidence="7">
    <location>
        <position position="158"/>
    </location>
    <ligand>
        <name>FMN</name>
        <dbReference type="ChEBI" id="CHEBI:58210"/>
    </ligand>
</feature>
<dbReference type="GO" id="GO:0016614">
    <property type="term" value="F:oxidoreductase activity, acting on CH-OH group of donors"/>
    <property type="evidence" value="ECO:0007669"/>
    <property type="project" value="UniProtKB-ARBA"/>
</dbReference>
<feature type="binding site" evidence="7">
    <location>
        <position position="303"/>
    </location>
    <ligand>
        <name>glyoxylate</name>
        <dbReference type="ChEBI" id="CHEBI:36655"/>
    </ligand>
</feature>
<dbReference type="RefSeq" id="WP_102238887.1">
    <property type="nucleotide sequence ID" value="NZ_PNHK01000003.1"/>
</dbReference>
<evidence type="ECO:0000256" key="3">
    <source>
        <dbReference type="ARBA" id="ARBA00022643"/>
    </source>
</evidence>
<dbReference type="InterPro" id="IPR013785">
    <property type="entry name" value="Aldolase_TIM"/>
</dbReference>
<feature type="binding site" evidence="7">
    <location>
        <position position="54"/>
    </location>
    <ligand>
        <name>glyoxylate</name>
        <dbReference type="ChEBI" id="CHEBI:36655"/>
    </ligand>
</feature>
<dbReference type="InterPro" id="IPR008259">
    <property type="entry name" value="FMN_hydac_DH_AS"/>
</dbReference>
<dbReference type="EMBL" id="PNHK01000003">
    <property type="protein sequence ID" value="PMD04945.1"/>
    <property type="molecule type" value="Genomic_DNA"/>
</dbReference>
<evidence type="ECO:0000256" key="4">
    <source>
        <dbReference type="ARBA" id="ARBA00023002"/>
    </source>
</evidence>
<keyword evidence="2 7" id="KW-0285">Flavoprotein</keyword>
<keyword evidence="4" id="KW-0560">Oxidoreductase</keyword>
<evidence type="ECO:0000256" key="2">
    <source>
        <dbReference type="ARBA" id="ARBA00022630"/>
    </source>
</evidence>
<feature type="binding site" evidence="7">
    <location>
        <position position="195"/>
    </location>
    <ligand>
        <name>glyoxylate</name>
        <dbReference type="ChEBI" id="CHEBI:36655"/>
    </ligand>
</feature>
<name>A0A2N6VLD6_9MICO</name>
<feature type="binding site" evidence="7">
    <location>
        <position position="276"/>
    </location>
    <ligand>
        <name>FMN</name>
        <dbReference type="ChEBI" id="CHEBI:58210"/>
    </ligand>
</feature>
<evidence type="ECO:0000313" key="9">
    <source>
        <dbReference type="EMBL" id="PMD04945.1"/>
    </source>
</evidence>
<comment type="caution">
    <text evidence="9">The sequence shown here is derived from an EMBL/GenBank/DDBJ whole genome shotgun (WGS) entry which is preliminary data.</text>
</comment>
<dbReference type="SUPFAM" id="SSF51395">
    <property type="entry name" value="FMN-linked oxidoreductases"/>
    <property type="match status" value="1"/>
</dbReference>
<comment type="cofactor">
    <cofactor evidence="1">
        <name>FMN</name>
        <dbReference type="ChEBI" id="CHEBI:58210"/>
    </cofactor>
</comment>
<accession>A0A2N6VLD6</accession>
<comment type="similarity">
    <text evidence="5">Belongs to the FMN-dependent alpha-hydroxy acid dehydrogenase family.</text>
</comment>
<dbReference type="GO" id="GO:0010181">
    <property type="term" value="F:FMN binding"/>
    <property type="evidence" value="ECO:0007669"/>
    <property type="project" value="InterPro"/>
</dbReference>
<evidence type="ECO:0000256" key="7">
    <source>
        <dbReference type="PIRSR" id="PIRSR000138-2"/>
    </source>
</evidence>
<feature type="binding site" evidence="7">
    <location>
        <position position="160"/>
    </location>
    <ligand>
        <name>glyoxylate</name>
        <dbReference type="ChEBI" id="CHEBI:36655"/>
    </ligand>
</feature>
<dbReference type="AlphaFoldDB" id="A0A2N6VLD6"/>
<feature type="binding site" evidence="7">
    <location>
        <position position="186"/>
    </location>
    <ligand>
        <name>FMN</name>
        <dbReference type="ChEBI" id="CHEBI:58210"/>
    </ligand>
</feature>
<evidence type="ECO:0000256" key="5">
    <source>
        <dbReference type="ARBA" id="ARBA00024042"/>
    </source>
</evidence>
<feature type="binding site" evidence="7">
    <location>
        <begin position="107"/>
        <end position="109"/>
    </location>
    <ligand>
        <name>FMN</name>
        <dbReference type="ChEBI" id="CHEBI:58210"/>
    </ligand>
</feature>
<dbReference type="InterPro" id="IPR000262">
    <property type="entry name" value="FMN-dep_DH"/>
</dbReference>
<feature type="binding site" evidence="7">
    <location>
        <begin position="354"/>
        <end position="355"/>
    </location>
    <ligand>
        <name>FMN</name>
        <dbReference type="ChEBI" id="CHEBI:58210"/>
    </ligand>
</feature>
<reference evidence="9 10" key="1">
    <citation type="submission" date="2017-09" db="EMBL/GenBank/DDBJ databases">
        <title>Bacterial strain isolated from the female urinary microbiota.</title>
        <authorList>
            <person name="Thomas-White K."/>
            <person name="Kumar N."/>
            <person name="Forster S."/>
            <person name="Putonti C."/>
            <person name="Lawley T."/>
            <person name="Wolfe A.J."/>
        </authorList>
    </citation>
    <scope>NUCLEOTIDE SEQUENCE [LARGE SCALE GENOMIC DNA]</scope>
    <source>
        <strain evidence="9 10">UMB1301</strain>
    </source>
</reference>
<dbReference type="FunFam" id="3.20.20.70:FF:000029">
    <property type="entry name" value="L-lactate dehydrogenase"/>
    <property type="match status" value="1"/>
</dbReference>
<evidence type="ECO:0000256" key="1">
    <source>
        <dbReference type="ARBA" id="ARBA00001917"/>
    </source>
</evidence>
<feature type="binding site" evidence="7">
    <location>
        <position position="136"/>
    </location>
    <ligand>
        <name>FMN</name>
        <dbReference type="ChEBI" id="CHEBI:58210"/>
    </ligand>
</feature>
<feature type="active site" description="Proton acceptor" evidence="6">
    <location>
        <position position="300"/>
    </location>
</feature>
<feature type="binding site" evidence="7">
    <location>
        <position position="300"/>
    </location>
    <ligand>
        <name>glyoxylate</name>
        <dbReference type="ChEBI" id="CHEBI:36655"/>
    </ligand>
</feature>
<dbReference type="OrthoDB" id="9770452at2"/>
<sequence length="409" mass="44941">MVTIRRVPQLKNFVPLMQFDLNLGGRKSRLARVGDIDDLRRIAKRRTPAGPFNYVDGGAQDEYTHRGNREAFRNLEFDPAILAGSADVDLSTRIAGVESRLPVGIAPTGFTRMMHTEGEVAGVRTADRFGVPFTLSTMGTRSIEDVAACAPNATKWFQLYLWRDRDASQDLLERAWKNGFETLLVTVDTTVAGRRLRDVRHGLTIPPKLSAGTVLDASYRPEWWFNFLTTDPLTYASLSNEVSDLASLTSSMFDPTLSFEDLKWIRSVWPGKLFVKGVLTEVDASKSLDAGADGLVVSNHGGRQLDRAPITLEALPVVREAVGEDVPIILDSGIMRGQDIIGALALGADFTLIGRAYLYGLMAAGEAGVRKVFEILENEMTVTMQLMGAGSIADLNPDMVRTYSRNLKS</sequence>
<dbReference type="InterPro" id="IPR012133">
    <property type="entry name" value="Alpha-hydoxy_acid_DH_FMN"/>
</dbReference>
<dbReference type="Pfam" id="PF01070">
    <property type="entry name" value="FMN_dh"/>
    <property type="match status" value="1"/>
</dbReference>
<dbReference type="PROSITE" id="PS51349">
    <property type="entry name" value="FMN_HYDROXY_ACID_DH_2"/>
    <property type="match status" value="1"/>
</dbReference>
<feature type="domain" description="FMN hydroxy acid dehydrogenase" evidence="8">
    <location>
        <begin position="28"/>
        <end position="405"/>
    </location>
</feature>
<organism evidence="9 10">
    <name type="scientific">Brevibacterium paucivorans</name>
    <dbReference type="NCBI Taxonomy" id="170994"/>
    <lineage>
        <taxon>Bacteria</taxon>
        <taxon>Bacillati</taxon>
        <taxon>Actinomycetota</taxon>
        <taxon>Actinomycetes</taxon>
        <taxon>Micrococcales</taxon>
        <taxon>Brevibacteriaceae</taxon>
        <taxon>Brevibacterium</taxon>
    </lineage>
</organism>
<keyword evidence="3 7" id="KW-0288">FMN</keyword>
<dbReference type="PANTHER" id="PTHR10578">
    <property type="entry name" value="S -2-HYDROXY-ACID OXIDASE-RELATED"/>
    <property type="match status" value="1"/>
</dbReference>
<dbReference type="PANTHER" id="PTHR10578:SF107">
    <property type="entry name" value="2-HYDROXYACID OXIDASE 1"/>
    <property type="match status" value="1"/>
</dbReference>
<evidence type="ECO:0000256" key="6">
    <source>
        <dbReference type="PIRSR" id="PIRSR000138-1"/>
    </source>
</evidence>
<dbReference type="InterPro" id="IPR037396">
    <property type="entry name" value="FMN_HAD"/>
</dbReference>
<feature type="binding site" evidence="7">
    <location>
        <position position="298"/>
    </location>
    <ligand>
        <name>FMN</name>
        <dbReference type="ChEBI" id="CHEBI:58210"/>
    </ligand>
</feature>
<protein>
    <submittedName>
        <fullName evidence="9">Alpha-hydroxy-acid oxidizing enzyme</fullName>
    </submittedName>
</protein>
<evidence type="ECO:0000259" key="8">
    <source>
        <dbReference type="PROSITE" id="PS51349"/>
    </source>
</evidence>